<feature type="transmembrane region" description="Helical" evidence="9">
    <location>
        <begin position="148"/>
        <end position="168"/>
    </location>
</feature>
<evidence type="ECO:0000313" key="13">
    <source>
        <dbReference type="EMBL" id="MEI4270495.1"/>
    </source>
</evidence>
<evidence type="ECO:0000259" key="12">
    <source>
        <dbReference type="Pfam" id="PF05425"/>
    </source>
</evidence>
<dbReference type="SUPFAM" id="SSF81296">
    <property type="entry name" value="E set domains"/>
    <property type="match status" value="1"/>
</dbReference>
<dbReference type="InterPro" id="IPR007348">
    <property type="entry name" value="CopC_dom"/>
</dbReference>
<dbReference type="Pfam" id="PF05425">
    <property type="entry name" value="CopD"/>
    <property type="match status" value="1"/>
</dbReference>
<organism evidence="13 14">
    <name type="scientific">Klenkia sesuvii</name>
    <dbReference type="NCBI Taxonomy" id="3103137"/>
    <lineage>
        <taxon>Bacteria</taxon>
        <taxon>Bacillati</taxon>
        <taxon>Actinomycetota</taxon>
        <taxon>Actinomycetes</taxon>
        <taxon>Geodermatophilales</taxon>
        <taxon>Geodermatophilaceae</taxon>
        <taxon>Klenkia</taxon>
    </lineage>
</organism>
<keyword evidence="2" id="KW-1003">Cell membrane</keyword>
<keyword evidence="7" id="KW-0186">Copper</keyword>
<feature type="transmembrane region" description="Helical" evidence="9">
    <location>
        <begin position="256"/>
        <end position="274"/>
    </location>
</feature>
<proteinExistence type="predicted"/>
<dbReference type="InterPro" id="IPR014756">
    <property type="entry name" value="Ig_E-set"/>
</dbReference>
<evidence type="ECO:0000259" key="11">
    <source>
        <dbReference type="Pfam" id="PF04234"/>
    </source>
</evidence>
<feature type="signal peptide" evidence="10">
    <location>
        <begin position="1"/>
        <end position="24"/>
    </location>
</feature>
<feature type="transmembrane region" description="Helical" evidence="9">
    <location>
        <begin position="445"/>
        <end position="464"/>
    </location>
</feature>
<dbReference type="InterPro" id="IPR032694">
    <property type="entry name" value="CopC/D"/>
</dbReference>
<dbReference type="PANTHER" id="PTHR34820:SF4">
    <property type="entry name" value="INNER MEMBRANE PROTEIN YEBZ"/>
    <property type="match status" value="1"/>
</dbReference>
<keyword evidence="4" id="KW-0479">Metal-binding</keyword>
<dbReference type="InterPro" id="IPR008457">
    <property type="entry name" value="Cu-R_CopD_dom"/>
</dbReference>
<feature type="chain" id="PRO_5047456699" evidence="10">
    <location>
        <begin position="25"/>
        <end position="584"/>
    </location>
</feature>
<evidence type="ECO:0000256" key="7">
    <source>
        <dbReference type="ARBA" id="ARBA00023008"/>
    </source>
</evidence>
<dbReference type="Proteomes" id="UP001361570">
    <property type="component" value="Unassembled WGS sequence"/>
</dbReference>
<gene>
    <name evidence="13" type="ORF">TEK04_02060</name>
</gene>
<feature type="transmembrane region" description="Helical" evidence="9">
    <location>
        <begin position="332"/>
        <end position="350"/>
    </location>
</feature>
<evidence type="ECO:0000256" key="5">
    <source>
        <dbReference type="ARBA" id="ARBA00022729"/>
    </source>
</evidence>
<evidence type="ECO:0000256" key="1">
    <source>
        <dbReference type="ARBA" id="ARBA00004651"/>
    </source>
</evidence>
<evidence type="ECO:0000256" key="10">
    <source>
        <dbReference type="SAM" id="SignalP"/>
    </source>
</evidence>
<accession>A0ABU8DP94</accession>
<evidence type="ECO:0000256" key="8">
    <source>
        <dbReference type="ARBA" id="ARBA00023136"/>
    </source>
</evidence>
<keyword evidence="3 9" id="KW-0812">Transmembrane</keyword>
<evidence type="ECO:0000256" key="4">
    <source>
        <dbReference type="ARBA" id="ARBA00022723"/>
    </source>
</evidence>
<keyword evidence="5 10" id="KW-0732">Signal</keyword>
<sequence>MRRVLLVLLAGVGALLGTAGPASAHATVVTSSPADGARLATVPAEVTVQFDEGVSLGAGYARVIGADGERVDTGAATVTDDTVTIPLRSGLPDASYVVTWRVVSADSHPVSGAYAFVVGDGELAATTAAEDGADVDPAVAALLPVARWLGFAGLALGLGVPVFLVLCWPAGWTSRRARRLTVGGLAAVAGGAVLSFLLQGPYAAGTGVLGAVDPQLVGTTASSAYGLTLLARVVLAAALALLLLRGPLRAGAAGTPWVVGAGALGLGLVLTTAATGHPVAGSLPGLAVVVTAVHVAAMAVWLGGLAVLLAAVLRPGVPGDELAAALPRYSRLAAGSVAALVVTGVVQSVREVGSPEALVSTTYGWVLVGKLALVLAMLAVAGVSRVWVQQRLGAPRPGRRTVVAHAFSASAGATGAAGGDGADDDAAAARSRAAVAEVGPFRRSVLLEVAVGAAVLALSAVLVGTPPAKAALAQPVDVTVPLRSATGTEGSVQLSIDPARTGPNVLHLYLFDEQGRLAQPRELRVTLTEPGQGIGPLAVDLEPAGPGHSIGDADVPTAGTWTVTVTVRLDEFTALTSDTTFPVR</sequence>
<comment type="caution">
    <text evidence="13">The sequence shown here is derived from an EMBL/GenBank/DDBJ whole genome shotgun (WGS) entry which is preliminary data.</text>
</comment>
<dbReference type="PANTHER" id="PTHR34820">
    <property type="entry name" value="INNER MEMBRANE PROTEIN YEBZ"/>
    <property type="match status" value="1"/>
</dbReference>
<dbReference type="InterPro" id="IPR014755">
    <property type="entry name" value="Cu-Rt/internalin_Ig-like"/>
</dbReference>
<evidence type="ECO:0000256" key="6">
    <source>
        <dbReference type="ARBA" id="ARBA00022989"/>
    </source>
</evidence>
<dbReference type="EMBL" id="JBAPLU010000002">
    <property type="protein sequence ID" value="MEI4270495.1"/>
    <property type="molecule type" value="Genomic_DNA"/>
</dbReference>
<name>A0ABU8DP94_9ACTN</name>
<feature type="transmembrane region" description="Helical" evidence="9">
    <location>
        <begin position="180"/>
        <end position="204"/>
    </location>
</feature>
<evidence type="ECO:0000256" key="2">
    <source>
        <dbReference type="ARBA" id="ARBA00022475"/>
    </source>
</evidence>
<feature type="transmembrane region" description="Helical" evidence="9">
    <location>
        <begin position="286"/>
        <end position="311"/>
    </location>
</feature>
<evidence type="ECO:0000313" key="14">
    <source>
        <dbReference type="Proteomes" id="UP001361570"/>
    </source>
</evidence>
<comment type="subcellular location">
    <subcellularLocation>
        <location evidence="1">Cell membrane</location>
        <topology evidence="1">Multi-pass membrane protein</topology>
    </subcellularLocation>
</comment>
<keyword evidence="8 9" id="KW-0472">Membrane</keyword>
<dbReference type="Pfam" id="PF04234">
    <property type="entry name" value="CopC"/>
    <property type="match status" value="1"/>
</dbReference>
<keyword evidence="14" id="KW-1185">Reference proteome</keyword>
<keyword evidence="6 9" id="KW-1133">Transmembrane helix</keyword>
<feature type="domain" description="CopC" evidence="11">
    <location>
        <begin position="25"/>
        <end position="118"/>
    </location>
</feature>
<feature type="transmembrane region" description="Helical" evidence="9">
    <location>
        <begin position="224"/>
        <end position="244"/>
    </location>
</feature>
<evidence type="ECO:0000256" key="9">
    <source>
        <dbReference type="SAM" id="Phobius"/>
    </source>
</evidence>
<dbReference type="RefSeq" id="WP_336402641.1">
    <property type="nucleotide sequence ID" value="NZ_JBAPLU010000002.1"/>
</dbReference>
<evidence type="ECO:0000256" key="3">
    <source>
        <dbReference type="ARBA" id="ARBA00022692"/>
    </source>
</evidence>
<protein>
    <submittedName>
        <fullName evidence="13">Copper resistance protein CopC</fullName>
    </submittedName>
</protein>
<dbReference type="Gene3D" id="2.60.40.1220">
    <property type="match status" value="1"/>
</dbReference>
<reference evidence="13 14" key="1">
    <citation type="submission" date="2024-03" db="EMBL/GenBank/DDBJ databases">
        <title>Draft genome sequence of Klenkia sp. LSe6-5.</title>
        <authorList>
            <person name="Duangmal K."/>
            <person name="Chantavorakit T."/>
        </authorList>
    </citation>
    <scope>NUCLEOTIDE SEQUENCE [LARGE SCALE GENOMIC DNA]</scope>
    <source>
        <strain evidence="13 14">LSe6-5</strain>
    </source>
</reference>
<feature type="transmembrane region" description="Helical" evidence="9">
    <location>
        <begin position="362"/>
        <end position="388"/>
    </location>
</feature>
<feature type="domain" description="Copper resistance protein D" evidence="12">
    <location>
        <begin position="324"/>
        <end position="411"/>
    </location>
</feature>